<keyword evidence="8" id="KW-1133">Transmembrane helix</keyword>
<evidence type="ECO:0000259" key="9">
    <source>
        <dbReference type="PROSITE" id="PS50873"/>
    </source>
</evidence>
<keyword evidence="1 10" id="KW-0575">Peroxidase</keyword>
<dbReference type="GO" id="GO:0042744">
    <property type="term" value="P:hydrogen peroxide catabolic process"/>
    <property type="evidence" value="ECO:0007669"/>
    <property type="project" value="TreeGrafter"/>
</dbReference>
<feature type="region of interest" description="Disordered" evidence="7">
    <location>
        <begin position="118"/>
        <end position="141"/>
    </location>
</feature>
<dbReference type="InterPro" id="IPR010255">
    <property type="entry name" value="Haem_peroxidase_sf"/>
</dbReference>
<dbReference type="SUPFAM" id="SSF48113">
    <property type="entry name" value="Heme-dependent peroxidases"/>
    <property type="match status" value="1"/>
</dbReference>
<dbReference type="Gene3D" id="1.10.520.10">
    <property type="match status" value="1"/>
</dbReference>
<dbReference type="GO" id="GO:0000302">
    <property type="term" value="P:response to reactive oxygen species"/>
    <property type="evidence" value="ECO:0007669"/>
    <property type="project" value="TreeGrafter"/>
</dbReference>
<evidence type="ECO:0000256" key="5">
    <source>
        <dbReference type="ARBA" id="ARBA00023004"/>
    </source>
</evidence>
<evidence type="ECO:0000256" key="1">
    <source>
        <dbReference type="ARBA" id="ARBA00022559"/>
    </source>
</evidence>
<evidence type="ECO:0000256" key="3">
    <source>
        <dbReference type="ARBA" id="ARBA00022723"/>
    </source>
</evidence>
<keyword evidence="8" id="KW-0472">Membrane</keyword>
<evidence type="ECO:0000313" key="10">
    <source>
        <dbReference type="EMBL" id="JAC70027.1"/>
    </source>
</evidence>
<evidence type="ECO:0000256" key="8">
    <source>
        <dbReference type="SAM" id="Phobius"/>
    </source>
</evidence>
<gene>
    <name evidence="10" type="ORF">TSPGSL018_5044</name>
</gene>
<proteinExistence type="inferred from homology"/>
<dbReference type="PANTHER" id="PTHR31356">
    <property type="entry name" value="THYLAKOID LUMENAL 29 KDA PROTEIN, CHLOROPLASTIC-RELATED"/>
    <property type="match status" value="1"/>
</dbReference>
<keyword evidence="8" id="KW-0812">Transmembrane</keyword>
<keyword evidence="2" id="KW-0349">Heme</keyword>
<dbReference type="InterPro" id="IPR002016">
    <property type="entry name" value="Haem_peroxidase"/>
</dbReference>
<protein>
    <submittedName>
        <fullName evidence="10">Peroxisomal ascorbate peroxidase</fullName>
    </submittedName>
</protein>
<accession>A0A061RAQ0</accession>
<dbReference type="Gene3D" id="1.10.420.10">
    <property type="entry name" value="Peroxidase, domain 2"/>
    <property type="match status" value="1"/>
</dbReference>
<keyword evidence="3" id="KW-0479">Metal-binding</keyword>
<feature type="domain" description="Plant heme peroxidase family profile" evidence="9">
    <location>
        <begin position="78"/>
        <end position="174"/>
    </location>
</feature>
<evidence type="ECO:0000256" key="4">
    <source>
        <dbReference type="ARBA" id="ARBA00023002"/>
    </source>
</evidence>
<keyword evidence="5" id="KW-0408">Iron</keyword>
<name>A0A061RAQ0_9CHLO</name>
<dbReference type="InterPro" id="IPR002207">
    <property type="entry name" value="Peroxidase_I"/>
</dbReference>
<dbReference type="PRINTS" id="PR00459">
    <property type="entry name" value="ASPEROXIDASE"/>
</dbReference>
<dbReference type="PRINTS" id="PR00458">
    <property type="entry name" value="PEROXIDASE"/>
</dbReference>
<dbReference type="GO" id="GO:0020037">
    <property type="term" value="F:heme binding"/>
    <property type="evidence" value="ECO:0007669"/>
    <property type="project" value="InterPro"/>
</dbReference>
<dbReference type="Pfam" id="PF00141">
    <property type="entry name" value="peroxidase"/>
    <property type="match status" value="1"/>
</dbReference>
<organism evidence="10">
    <name type="scientific">Tetraselmis sp. GSL018</name>
    <dbReference type="NCBI Taxonomy" id="582737"/>
    <lineage>
        <taxon>Eukaryota</taxon>
        <taxon>Viridiplantae</taxon>
        <taxon>Chlorophyta</taxon>
        <taxon>core chlorophytes</taxon>
        <taxon>Chlorodendrophyceae</taxon>
        <taxon>Chlorodendrales</taxon>
        <taxon>Chlorodendraceae</taxon>
        <taxon>Tetraselmis</taxon>
    </lineage>
</organism>
<dbReference type="GO" id="GO:0046872">
    <property type="term" value="F:metal ion binding"/>
    <property type="evidence" value="ECO:0007669"/>
    <property type="project" value="UniProtKB-KW"/>
</dbReference>
<dbReference type="EMBL" id="GBEZ01016203">
    <property type="protein sequence ID" value="JAC70027.1"/>
    <property type="molecule type" value="Transcribed_RNA"/>
</dbReference>
<dbReference type="PROSITE" id="PS50873">
    <property type="entry name" value="PEROXIDASE_4"/>
    <property type="match status" value="1"/>
</dbReference>
<comment type="similarity">
    <text evidence="6">Belongs to the peroxidase family.</text>
</comment>
<feature type="transmembrane region" description="Helical" evidence="8">
    <location>
        <begin position="298"/>
        <end position="315"/>
    </location>
</feature>
<evidence type="ECO:0000256" key="2">
    <source>
        <dbReference type="ARBA" id="ARBA00022617"/>
    </source>
</evidence>
<evidence type="ECO:0000256" key="6">
    <source>
        <dbReference type="RuleBase" id="RU004241"/>
    </source>
</evidence>
<evidence type="ECO:0000256" key="7">
    <source>
        <dbReference type="SAM" id="MobiDB-lite"/>
    </source>
</evidence>
<sequence>MARITKGKPVVNVDYLKEVDMARRDLRLRERRKELSATDLLRLAVYDALTYDRSTGTGGPNGSICTERELGYSTNSGLEEISASLKELQAKYEHITLADVVQLGGIVAVEALGGPTVPFTPGRKDSRASPPQGRIPSASDCTERPGALVAVLERMGLPKCYAVPLSGAHPFGRAWASGHRDGGCDSPWDTSFFRELLAAGKEGAVRSMPVDAAIVQDPELRALVEVYAADEQKWLDDYAEAFKAISEAGCGLAASPLAAPALREPLTWSSSARAREAEKTEAANRRAASHWLEPPQTLWAAGVAAAAMFAGAFYWRKYRRSLKTT</sequence>
<dbReference type="GO" id="GO:0004601">
    <property type="term" value="F:peroxidase activity"/>
    <property type="evidence" value="ECO:0007669"/>
    <property type="project" value="UniProtKB-KW"/>
</dbReference>
<dbReference type="AlphaFoldDB" id="A0A061RAQ0"/>
<reference evidence="10" key="1">
    <citation type="submission" date="2014-05" db="EMBL/GenBank/DDBJ databases">
        <title>The transcriptome of the halophilic microalga Tetraselmis sp. GSL018 isolated from the Great Salt Lake, Utah.</title>
        <authorList>
            <person name="Jinkerson R.E."/>
            <person name="D'Adamo S."/>
            <person name="Posewitz M.C."/>
        </authorList>
    </citation>
    <scope>NUCLEOTIDE SEQUENCE</scope>
    <source>
        <strain evidence="10">GSL018</strain>
    </source>
</reference>
<dbReference type="GO" id="GO:0034599">
    <property type="term" value="P:cellular response to oxidative stress"/>
    <property type="evidence" value="ECO:0007669"/>
    <property type="project" value="InterPro"/>
</dbReference>
<dbReference type="InterPro" id="IPR044831">
    <property type="entry name" value="Ccp1-like"/>
</dbReference>
<dbReference type="PANTHER" id="PTHR31356:SF36">
    <property type="entry name" value="L-ASCORBATE PEROXIDASE 3"/>
    <property type="match status" value="1"/>
</dbReference>
<keyword evidence="4" id="KW-0560">Oxidoreductase</keyword>